<dbReference type="AlphaFoldDB" id="A0A162IDW1"/>
<dbReference type="Proteomes" id="UP000076874">
    <property type="component" value="Unassembled WGS sequence"/>
</dbReference>
<keyword evidence="2" id="KW-0812">Transmembrane</keyword>
<feature type="region of interest" description="Disordered" evidence="1">
    <location>
        <begin position="1"/>
        <end position="59"/>
    </location>
</feature>
<feature type="region of interest" description="Disordered" evidence="1">
    <location>
        <begin position="378"/>
        <end position="407"/>
    </location>
</feature>
<dbReference type="PANTHER" id="PTHR28049">
    <property type="entry name" value="TRANSMEMBRANE PROTEIN YOR223W"/>
    <property type="match status" value="1"/>
</dbReference>
<feature type="domain" description="DSC E3 ubiquitin ligase complex subunit 3 C-terminal" evidence="4">
    <location>
        <begin position="331"/>
        <end position="474"/>
    </location>
</feature>
<protein>
    <recommendedName>
        <fullName evidence="7">Ubiquitin-like domain-containing protein</fullName>
    </recommendedName>
</protein>
<feature type="compositionally biased region" description="Low complexity" evidence="1">
    <location>
        <begin position="173"/>
        <end position="189"/>
    </location>
</feature>
<dbReference type="InterPro" id="IPR045226">
    <property type="entry name" value="Dsc3"/>
</dbReference>
<evidence type="ECO:0000259" key="3">
    <source>
        <dbReference type="Pfam" id="PF10302"/>
    </source>
</evidence>
<gene>
    <name evidence="5" type="ORF">SPI_07982</name>
</gene>
<evidence type="ECO:0000256" key="1">
    <source>
        <dbReference type="SAM" id="MobiDB-lite"/>
    </source>
</evidence>
<feature type="compositionally biased region" description="Low complexity" evidence="1">
    <location>
        <begin position="302"/>
        <end position="326"/>
    </location>
</feature>
<feature type="region of interest" description="Disordered" evidence="1">
    <location>
        <begin position="251"/>
        <end position="335"/>
    </location>
</feature>
<dbReference type="GO" id="GO:0005783">
    <property type="term" value="C:endoplasmic reticulum"/>
    <property type="evidence" value="ECO:0007669"/>
    <property type="project" value="TreeGrafter"/>
</dbReference>
<keyword evidence="2" id="KW-1133">Transmembrane helix</keyword>
<evidence type="ECO:0000256" key="2">
    <source>
        <dbReference type="SAM" id="Phobius"/>
    </source>
</evidence>
<dbReference type="InterPro" id="IPR019413">
    <property type="entry name" value="Dsc3_ub-like_dom"/>
</dbReference>
<dbReference type="PANTHER" id="PTHR28049:SF1">
    <property type="entry name" value="DSC E3 UBIQUITIN LIGASE COMPLEX SUBUNIT 3"/>
    <property type="match status" value="1"/>
</dbReference>
<feature type="compositionally biased region" description="Pro residues" evidence="1">
    <location>
        <begin position="45"/>
        <end position="55"/>
    </location>
</feature>
<accession>A0A162IDW1</accession>
<feature type="compositionally biased region" description="Low complexity" evidence="1">
    <location>
        <begin position="31"/>
        <end position="44"/>
    </location>
</feature>
<keyword evidence="2" id="KW-0472">Membrane</keyword>
<reference evidence="5 6" key="1">
    <citation type="journal article" date="2016" name="Genome Biol. Evol.">
        <title>Divergent and convergent evolution of fungal pathogenicity.</title>
        <authorList>
            <person name="Shang Y."/>
            <person name="Xiao G."/>
            <person name="Zheng P."/>
            <person name="Cen K."/>
            <person name="Zhan S."/>
            <person name="Wang C."/>
        </authorList>
    </citation>
    <scope>NUCLEOTIDE SEQUENCE [LARGE SCALE GENOMIC DNA]</scope>
    <source>
        <strain evidence="5 6">RCEF 264</strain>
    </source>
</reference>
<feature type="compositionally biased region" description="Gly residues" evidence="1">
    <location>
        <begin position="387"/>
        <end position="398"/>
    </location>
</feature>
<feature type="compositionally biased region" description="Low complexity" evidence="1">
    <location>
        <begin position="110"/>
        <end position="136"/>
    </location>
</feature>
<dbReference type="EMBL" id="AZHD01000018">
    <property type="protein sequence ID" value="OAA55775.1"/>
    <property type="molecule type" value="Genomic_DNA"/>
</dbReference>
<organism evidence="5 6">
    <name type="scientific">Niveomyces insectorum RCEF 264</name>
    <dbReference type="NCBI Taxonomy" id="1081102"/>
    <lineage>
        <taxon>Eukaryota</taxon>
        <taxon>Fungi</taxon>
        <taxon>Dikarya</taxon>
        <taxon>Ascomycota</taxon>
        <taxon>Pezizomycotina</taxon>
        <taxon>Sordariomycetes</taxon>
        <taxon>Hypocreomycetidae</taxon>
        <taxon>Hypocreales</taxon>
        <taxon>Cordycipitaceae</taxon>
        <taxon>Niveomyces</taxon>
    </lineage>
</organism>
<feature type="transmembrane region" description="Helical" evidence="2">
    <location>
        <begin position="426"/>
        <end position="446"/>
    </location>
</feature>
<feature type="transmembrane region" description="Helical" evidence="2">
    <location>
        <begin position="458"/>
        <end position="477"/>
    </location>
</feature>
<evidence type="ECO:0000259" key="4">
    <source>
        <dbReference type="Pfam" id="PF13373"/>
    </source>
</evidence>
<feature type="compositionally biased region" description="Basic and acidic residues" evidence="1">
    <location>
        <begin position="1"/>
        <end position="14"/>
    </location>
</feature>
<evidence type="ECO:0000313" key="5">
    <source>
        <dbReference type="EMBL" id="OAA55775.1"/>
    </source>
</evidence>
<dbReference type="GO" id="GO:0044695">
    <property type="term" value="C:Dsc E3 ubiquitin ligase complex"/>
    <property type="evidence" value="ECO:0007669"/>
    <property type="project" value="InterPro"/>
</dbReference>
<dbReference type="OrthoDB" id="2556122at2759"/>
<keyword evidence="6" id="KW-1185">Reference proteome</keyword>
<comment type="caution">
    <text evidence="5">The sequence shown here is derived from an EMBL/GenBank/DDBJ whole genome shotgun (WGS) entry which is preliminary data.</text>
</comment>
<feature type="domain" description="DSC E3 ubiquitin ligase complex subunit 3 ubiquitin-like" evidence="3">
    <location>
        <begin position="64"/>
        <end position="100"/>
    </location>
</feature>
<dbReference type="InterPro" id="IPR025390">
    <property type="entry name" value="Dsc3_C"/>
</dbReference>
<evidence type="ECO:0000313" key="6">
    <source>
        <dbReference type="Proteomes" id="UP000076874"/>
    </source>
</evidence>
<feature type="domain" description="DSC E3 ubiquitin ligase complex subunit 3 ubiquitin-like" evidence="3">
    <location>
        <begin position="137"/>
        <end position="230"/>
    </location>
</feature>
<proteinExistence type="predicted"/>
<evidence type="ECO:0008006" key="7">
    <source>
        <dbReference type="Google" id="ProtNLM"/>
    </source>
</evidence>
<sequence>MSNHELDRLVRERAGSGSNAPSRHADALMTSALPPSSLSSSLSPLPSPSPSPSPSPASAASSLHLTVRFLSLPDIQLDIAEPHRMTVAGLKVLIRQNLVAAAAAAAKAATPLSSTSVASSSPSSVTAASSSSSPTLQDAHRRRLRILYGGKILSDNASLGSTLRPVPPPPPSARSRAASSAAAAVTSSSNRMNKNDHSNSNSNRSTPPPPPAPPPLDAPARVYVNCSMGDVLSASELQAEESAAARELDAHPFADGGDGKGAGAIQSAVGRPGSRLTPHNGHGGGGRQQTHRGDGVVGMSLGGTTSSTTGANAADNSAATSHTTTTTPPPRGFDRLLQAGFSAAEVNQLRLQFTSIQATRFTPDAMPSPDSLRTMEDNWLDNNNSSQGGGRGGGGGFTGNDALDGDGTTPVAAADDEFGMPGLLDVMVRGMLIGFLFPLGSTCWLAREEGLWTRRWRAFVSFGVVVSLLIGTVKTLAGECMEDS</sequence>
<dbReference type="Pfam" id="PF13373">
    <property type="entry name" value="Dsc3_C"/>
    <property type="match status" value="1"/>
</dbReference>
<feature type="region of interest" description="Disordered" evidence="1">
    <location>
        <begin position="158"/>
        <end position="220"/>
    </location>
</feature>
<feature type="compositionally biased region" description="Pro residues" evidence="1">
    <location>
        <begin position="206"/>
        <end position="217"/>
    </location>
</feature>
<name>A0A162IDW1_9HYPO</name>
<feature type="region of interest" description="Disordered" evidence="1">
    <location>
        <begin position="110"/>
        <end position="138"/>
    </location>
</feature>
<dbReference type="Pfam" id="PF10302">
    <property type="entry name" value="Dsc3_N"/>
    <property type="match status" value="2"/>
</dbReference>